<keyword evidence="7" id="KW-1015">Disulfide bond</keyword>
<dbReference type="Proteomes" id="UP000619260">
    <property type="component" value="Unassembled WGS sequence"/>
</dbReference>
<feature type="chain" id="PRO_5035153574" description="Cytochrome bc1 complex Rieske iron-sulfur subunit" evidence="10">
    <location>
        <begin position="24"/>
        <end position="160"/>
    </location>
</feature>
<evidence type="ECO:0000256" key="1">
    <source>
        <dbReference type="ARBA" id="ARBA00002494"/>
    </source>
</evidence>
<evidence type="ECO:0000256" key="3">
    <source>
        <dbReference type="ARBA" id="ARBA00022714"/>
    </source>
</evidence>
<dbReference type="PROSITE" id="PS51257">
    <property type="entry name" value="PROKAR_LIPOPROTEIN"/>
    <property type="match status" value="1"/>
</dbReference>
<dbReference type="SUPFAM" id="SSF50022">
    <property type="entry name" value="ISP domain"/>
    <property type="match status" value="1"/>
</dbReference>
<evidence type="ECO:0000256" key="10">
    <source>
        <dbReference type="SAM" id="SignalP"/>
    </source>
</evidence>
<organism evidence="12 13">
    <name type="scientific">Virgisporangium aliadipatigenens</name>
    <dbReference type="NCBI Taxonomy" id="741659"/>
    <lineage>
        <taxon>Bacteria</taxon>
        <taxon>Bacillati</taxon>
        <taxon>Actinomycetota</taxon>
        <taxon>Actinomycetes</taxon>
        <taxon>Micromonosporales</taxon>
        <taxon>Micromonosporaceae</taxon>
        <taxon>Virgisporangium</taxon>
    </lineage>
</organism>
<evidence type="ECO:0000313" key="13">
    <source>
        <dbReference type="Proteomes" id="UP000619260"/>
    </source>
</evidence>
<dbReference type="FunFam" id="2.102.10.10:FF:000016">
    <property type="entry name" value="Nitrite reductase/ring-hydroxylating ferredoxin subunit"/>
    <property type="match status" value="1"/>
</dbReference>
<keyword evidence="6" id="KW-0411">Iron-sulfur</keyword>
<evidence type="ECO:0000256" key="5">
    <source>
        <dbReference type="ARBA" id="ARBA00023004"/>
    </source>
</evidence>
<dbReference type="Pfam" id="PF00355">
    <property type="entry name" value="Rieske"/>
    <property type="match status" value="1"/>
</dbReference>
<evidence type="ECO:0000313" key="12">
    <source>
        <dbReference type="EMBL" id="GIJ47407.1"/>
    </source>
</evidence>
<dbReference type="GO" id="GO:0046872">
    <property type="term" value="F:metal ion binding"/>
    <property type="evidence" value="ECO:0007669"/>
    <property type="project" value="UniProtKB-KW"/>
</dbReference>
<keyword evidence="3" id="KW-0001">2Fe-2S</keyword>
<dbReference type="InterPro" id="IPR014349">
    <property type="entry name" value="Rieske_Fe-S_prot"/>
</dbReference>
<evidence type="ECO:0000256" key="8">
    <source>
        <dbReference type="ARBA" id="ARBA00029586"/>
    </source>
</evidence>
<dbReference type="PROSITE" id="PS51318">
    <property type="entry name" value="TAT"/>
    <property type="match status" value="1"/>
</dbReference>
<protein>
    <recommendedName>
        <fullName evidence="2">Cytochrome bc1 complex Rieske iron-sulfur subunit</fullName>
    </recommendedName>
    <alternativeName>
        <fullName evidence="8">Cytochrome bc1 reductase complex subunit QcrA</fullName>
    </alternativeName>
</protein>
<evidence type="ECO:0000256" key="9">
    <source>
        <dbReference type="SAM" id="MobiDB-lite"/>
    </source>
</evidence>
<reference evidence="12" key="1">
    <citation type="submission" date="2021-01" db="EMBL/GenBank/DDBJ databases">
        <title>Whole genome shotgun sequence of Virgisporangium aliadipatigenens NBRC 105644.</title>
        <authorList>
            <person name="Komaki H."/>
            <person name="Tamura T."/>
        </authorList>
    </citation>
    <scope>NUCLEOTIDE SEQUENCE</scope>
    <source>
        <strain evidence="12">NBRC 105644</strain>
    </source>
</reference>
<accession>A0A8J3YN58</accession>
<dbReference type="GO" id="GO:0051537">
    <property type="term" value="F:2 iron, 2 sulfur cluster binding"/>
    <property type="evidence" value="ECO:0007669"/>
    <property type="project" value="UniProtKB-KW"/>
</dbReference>
<dbReference type="PANTHER" id="PTHR10134">
    <property type="entry name" value="CYTOCHROME B-C1 COMPLEX SUBUNIT RIESKE, MITOCHONDRIAL"/>
    <property type="match status" value="1"/>
</dbReference>
<keyword evidence="13" id="KW-1185">Reference proteome</keyword>
<sequence length="160" mass="15169">MSDTTRRSVLAGAAGITAATALAACGDDLDAPGTDNAAPPAAGTSGPAGGSSPSGKASSTAGNGAAAGIAAVADIPVGGGKIFAEQKVVVTQPTAGTIKAFSVTCTHQGCPVSKIEAGNIVCTCHNSKFKVADGSPAGGPATKPLTPATVKVENGRVVLG</sequence>
<dbReference type="GO" id="GO:0016705">
    <property type="term" value="F:oxidoreductase activity, acting on paired donors, with incorporation or reduction of molecular oxygen"/>
    <property type="evidence" value="ECO:0007669"/>
    <property type="project" value="UniProtKB-ARBA"/>
</dbReference>
<gene>
    <name evidence="12" type="ORF">Val02_42930</name>
</gene>
<dbReference type="PROSITE" id="PS51296">
    <property type="entry name" value="RIESKE"/>
    <property type="match status" value="1"/>
</dbReference>
<feature type="domain" description="Rieske" evidence="11">
    <location>
        <begin position="67"/>
        <end position="159"/>
    </location>
</feature>
<evidence type="ECO:0000256" key="7">
    <source>
        <dbReference type="ARBA" id="ARBA00023157"/>
    </source>
</evidence>
<dbReference type="Gene3D" id="2.102.10.10">
    <property type="entry name" value="Rieske [2Fe-2S] iron-sulphur domain"/>
    <property type="match status" value="1"/>
</dbReference>
<dbReference type="CDD" id="cd03467">
    <property type="entry name" value="Rieske"/>
    <property type="match status" value="1"/>
</dbReference>
<dbReference type="InterPro" id="IPR006311">
    <property type="entry name" value="TAT_signal"/>
</dbReference>
<name>A0A8J3YN58_9ACTN</name>
<evidence type="ECO:0000256" key="6">
    <source>
        <dbReference type="ARBA" id="ARBA00023014"/>
    </source>
</evidence>
<dbReference type="InterPro" id="IPR036922">
    <property type="entry name" value="Rieske_2Fe-2S_sf"/>
</dbReference>
<dbReference type="EMBL" id="BOPF01000015">
    <property type="protein sequence ID" value="GIJ47407.1"/>
    <property type="molecule type" value="Genomic_DNA"/>
</dbReference>
<feature type="region of interest" description="Disordered" evidence="9">
    <location>
        <begin position="29"/>
        <end position="62"/>
    </location>
</feature>
<evidence type="ECO:0000256" key="4">
    <source>
        <dbReference type="ARBA" id="ARBA00022723"/>
    </source>
</evidence>
<keyword evidence="10" id="KW-0732">Signal</keyword>
<comment type="function">
    <text evidence="1">Iron-sulfur subunit of the cytochrome bc1 complex, an essential component of the respiratory electron transport chain required for ATP synthesis. The bc1 complex catalyzes the oxidation of menaquinol and the reduction of cytochrome c in the respiratory chain. The bc1 complex operates through a Q-cycle mechanism that couples electron transfer to generation of the proton gradient that drives ATP synthesis.</text>
</comment>
<dbReference type="GO" id="GO:0004497">
    <property type="term" value="F:monooxygenase activity"/>
    <property type="evidence" value="ECO:0007669"/>
    <property type="project" value="UniProtKB-ARBA"/>
</dbReference>
<keyword evidence="4" id="KW-0479">Metal-binding</keyword>
<evidence type="ECO:0000259" key="11">
    <source>
        <dbReference type="PROSITE" id="PS51296"/>
    </source>
</evidence>
<comment type="caution">
    <text evidence="12">The sequence shown here is derived from an EMBL/GenBank/DDBJ whole genome shotgun (WGS) entry which is preliminary data.</text>
</comment>
<dbReference type="InterPro" id="IPR017941">
    <property type="entry name" value="Rieske_2Fe-2S"/>
</dbReference>
<proteinExistence type="predicted"/>
<feature type="signal peptide" evidence="10">
    <location>
        <begin position="1"/>
        <end position="23"/>
    </location>
</feature>
<keyword evidence="5" id="KW-0408">Iron</keyword>
<evidence type="ECO:0000256" key="2">
    <source>
        <dbReference type="ARBA" id="ARBA00015816"/>
    </source>
</evidence>
<dbReference type="AlphaFoldDB" id="A0A8J3YN58"/>
<feature type="compositionally biased region" description="Low complexity" evidence="9">
    <location>
        <begin position="37"/>
        <end position="62"/>
    </location>
</feature>
<dbReference type="RefSeq" id="WP_203900927.1">
    <property type="nucleotide sequence ID" value="NZ_BOPF01000015.1"/>
</dbReference>